<comment type="subcellular location">
    <subcellularLocation>
        <location evidence="1 13">Golgi apparatus membrane</location>
        <topology evidence="1 13">Single-pass type II membrane protein</topology>
    </subcellularLocation>
</comment>
<evidence type="ECO:0000256" key="4">
    <source>
        <dbReference type="ARBA" id="ARBA00022676"/>
    </source>
</evidence>
<reference evidence="16" key="1">
    <citation type="submission" date="2025-08" db="UniProtKB">
        <authorList>
            <consortium name="RefSeq"/>
        </authorList>
    </citation>
    <scope>IDENTIFICATION</scope>
    <source>
        <tissue evidence="16">Sperm</tissue>
    </source>
</reference>
<dbReference type="Proteomes" id="UP001318040">
    <property type="component" value="Chromosome 5"/>
</dbReference>
<dbReference type="PANTHER" id="PTHR11214:SF314">
    <property type="entry name" value="HEXOSYLTRANSFERASE"/>
    <property type="match status" value="1"/>
</dbReference>
<evidence type="ECO:0000256" key="9">
    <source>
        <dbReference type="ARBA" id="ARBA00023034"/>
    </source>
</evidence>
<organism evidence="15 16">
    <name type="scientific">Petromyzon marinus</name>
    <name type="common">Sea lamprey</name>
    <dbReference type="NCBI Taxonomy" id="7757"/>
    <lineage>
        <taxon>Eukaryota</taxon>
        <taxon>Metazoa</taxon>
        <taxon>Chordata</taxon>
        <taxon>Craniata</taxon>
        <taxon>Vertebrata</taxon>
        <taxon>Cyclostomata</taxon>
        <taxon>Hyperoartia</taxon>
        <taxon>Petromyzontiformes</taxon>
        <taxon>Petromyzontidae</taxon>
        <taxon>Petromyzon</taxon>
    </lineage>
</organism>
<keyword evidence="7" id="KW-0735">Signal-anchor</keyword>
<evidence type="ECO:0000256" key="11">
    <source>
        <dbReference type="ARBA" id="ARBA00023136"/>
    </source>
</evidence>
<keyword evidence="12" id="KW-0325">Glycoprotein</keyword>
<keyword evidence="15" id="KW-1185">Reference proteome</keyword>
<evidence type="ECO:0000313" key="15">
    <source>
        <dbReference type="Proteomes" id="UP001318040"/>
    </source>
</evidence>
<evidence type="ECO:0000256" key="5">
    <source>
        <dbReference type="ARBA" id="ARBA00022679"/>
    </source>
</evidence>
<dbReference type="GO" id="GO:0006629">
    <property type="term" value="P:lipid metabolic process"/>
    <property type="evidence" value="ECO:0007669"/>
    <property type="project" value="UniProtKB-KW"/>
</dbReference>
<keyword evidence="9 13" id="KW-0333">Golgi apparatus</keyword>
<dbReference type="InterPro" id="IPR002659">
    <property type="entry name" value="Glyco_trans_31"/>
</dbReference>
<dbReference type="KEGG" id="pmrn:116939287"/>
<evidence type="ECO:0000256" key="2">
    <source>
        <dbReference type="ARBA" id="ARBA00004922"/>
    </source>
</evidence>
<protein>
    <recommendedName>
        <fullName evidence="13">Hexosyltransferase</fullName>
        <ecNumber evidence="13">2.4.1.-</ecNumber>
    </recommendedName>
</protein>
<comment type="similarity">
    <text evidence="3 13">Belongs to the glycosyltransferase 31 family.</text>
</comment>
<dbReference type="Pfam" id="PF19341">
    <property type="entry name" value="B3GALT2_N"/>
    <property type="match status" value="1"/>
</dbReference>
<dbReference type="EC" id="2.4.1.-" evidence="13"/>
<dbReference type="InterPro" id="IPR045821">
    <property type="entry name" value="B3GT2_N"/>
</dbReference>
<evidence type="ECO:0000256" key="13">
    <source>
        <dbReference type="RuleBase" id="RU363063"/>
    </source>
</evidence>
<dbReference type="GO" id="GO:0000139">
    <property type="term" value="C:Golgi membrane"/>
    <property type="evidence" value="ECO:0007669"/>
    <property type="project" value="UniProtKB-SubCell"/>
</dbReference>
<keyword evidence="4 13" id="KW-0328">Glycosyltransferase</keyword>
<keyword evidence="8" id="KW-1133">Transmembrane helix</keyword>
<dbReference type="GO" id="GO:0008499">
    <property type="term" value="F:N-acetyl-beta-D-glucosaminide beta-(1,3)-galactosyltransferase activity"/>
    <property type="evidence" value="ECO:0007669"/>
    <property type="project" value="TreeGrafter"/>
</dbReference>
<dbReference type="RefSeq" id="XP_032803386.1">
    <property type="nucleotide sequence ID" value="XM_032947495.1"/>
</dbReference>
<keyword evidence="5" id="KW-0808">Transferase</keyword>
<keyword evidence="11" id="KW-0472">Membrane</keyword>
<accession>A0AAJ7SRE9</accession>
<evidence type="ECO:0000256" key="10">
    <source>
        <dbReference type="ARBA" id="ARBA00023098"/>
    </source>
</evidence>
<keyword evidence="10" id="KW-0443">Lipid metabolism</keyword>
<keyword evidence="6" id="KW-0812">Transmembrane</keyword>
<dbReference type="GO" id="GO:0006493">
    <property type="term" value="P:protein O-linked glycosylation"/>
    <property type="evidence" value="ECO:0007669"/>
    <property type="project" value="TreeGrafter"/>
</dbReference>
<evidence type="ECO:0000256" key="12">
    <source>
        <dbReference type="ARBA" id="ARBA00023180"/>
    </source>
</evidence>
<dbReference type="PANTHER" id="PTHR11214">
    <property type="entry name" value="BETA-1,3-N-ACETYLGLUCOSAMINYLTRANSFERASE"/>
    <property type="match status" value="1"/>
</dbReference>
<evidence type="ECO:0000256" key="8">
    <source>
        <dbReference type="ARBA" id="ARBA00022989"/>
    </source>
</evidence>
<dbReference type="AlphaFoldDB" id="A0AAJ7SRE9"/>
<dbReference type="Pfam" id="PF01762">
    <property type="entry name" value="Galactosyl_T"/>
    <property type="match status" value="1"/>
</dbReference>
<dbReference type="FunFam" id="3.90.550.50:FF:000001">
    <property type="entry name" value="Hexosyltransferase"/>
    <property type="match status" value="1"/>
</dbReference>
<comment type="pathway">
    <text evidence="2">Protein modification; protein glycosylation.</text>
</comment>
<proteinExistence type="inferred from homology"/>
<feature type="domain" description="Beta-1,3-galactosyltransferase 2 N-terminal" evidence="14">
    <location>
        <begin position="8"/>
        <end position="44"/>
    </location>
</feature>
<gene>
    <name evidence="16" type="primary">LOC116939287</name>
</gene>
<name>A0AAJ7SRE9_PETMA</name>
<evidence type="ECO:0000256" key="1">
    <source>
        <dbReference type="ARBA" id="ARBA00004323"/>
    </source>
</evidence>
<evidence type="ECO:0000313" key="16">
    <source>
        <dbReference type="RefSeq" id="XP_032803386.1"/>
    </source>
</evidence>
<evidence type="ECO:0000259" key="14">
    <source>
        <dbReference type="Pfam" id="PF19341"/>
    </source>
</evidence>
<sequence length="329" mass="37847">MASRTLEMSLKNIHDKGKNLDSDPEYEYILNEPEKCRIKDPFLVVLITSVPRELEKRQVIRETWANETLLPGIVIKILFLLGSIPALTKADPLDLQQQLKEESHQHRDLLQQNFVDAYDNLTLKTMMGLHWVYAHCPHAAYVMKTDSDMFVNLEVLVKVVLKPELPPRPDYFTGHVKWSISPNRNKKSKWYISPEEFPGKKYAPYCAGAGYVFSGWLASQMYRTSRVVPRINFEDVYVGLCLEKLNVKPVVPPRGVSFSTLKVPFSVCKYKQIVTSHRVSPPELRLYWDQLQQNKNSTCGTAKRRRRVSLPARGNHKAALKKNITQLTP</sequence>
<evidence type="ECO:0000256" key="7">
    <source>
        <dbReference type="ARBA" id="ARBA00022968"/>
    </source>
</evidence>
<dbReference type="Gene3D" id="3.90.550.50">
    <property type="match status" value="1"/>
</dbReference>
<evidence type="ECO:0000256" key="6">
    <source>
        <dbReference type="ARBA" id="ARBA00022692"/>
    </source>
</evidence>
<evidence type="ECO:0000256" key="3">
    <source>
        <dbReference type="ARBA" id="ARBA00008661"/>
    </source>
</evidence>